<dbReference type="AlphaFoldDB" id="A0A9N8W9E1"/>
<accession>A0A9N8W9E1</accession>
<dbReference type="EMBL" id="CAJVPL010000264">
    <property type="protein sequence ID" value="CAG8475548.1"/>
    <property type="molecule type" value="Genomic_DNA"/>
</dbReference>
<keyword evidence="2" id="KW-1185">Reference proteome</keyword>
<reference evidence="1" key="1">
    <citation type="submission" date="2021-06" db="EMBL/GenBank/DDBJ databases">
        <authorList>
            <person name="Kallberg Y."/>
            <person name="Tangrot J."/>
            <person name="Rosling A."/>
        </authorList>
    </citation>
    <scope>NUCLEOTIDE SEQUENCE</scope>
    <source>
        <strain evidence="1">MT106</strain>
    </source>
</reference>
<sequence length="84" mass="9536">MVSEDRLAQIARPGYPLYEILRDHRAATSAVRRRSSKDIIIVKLSMCEYLQTTTSTENDAVIHIILASSTSARSIGRLLWFRQS</sequence>
<proteinExistence type="predicted"/>
<organism evidence="1 2">
    <name type="scientific">Ambispora gerdemannii</name>
    <dbReference type="NCBI Taxonomy" id="144530"/>
    <lineage>
        <taxon>Eukaryota</taxon>
        <taxon>Fungi</taxon>
        <taxon>Fungi incertae sedis</taxon>
        <taxon>Mucoromycota</taxon>
        <taxon>Glomeromycotina</taxon>
        <taxon>Glomeromycetes</taxon>
        <taxon>Archaeosporales</taxon>
        <taxon>Ambisporaceae</taxon>
        <taxon>Ambispora</taxon>
    </lineage>
</organism>
<protein>
    <submittedName>
        <fullName evidence="1">5898_t:CDS:1</fullName>
    </submittedName>
</protein>
<gene>
    <name evidence="1" type="ORF">AGERDE_LOCUS2959</name>
</gene>
<evidence type="ECO:0000313" key="2">
    <source>
        <dbReference type="Proteomes" id="UP000789831"/>
    </source>
</evidence>
<name>A0A9N8W9E1_9GLOM</name>
<evidence type="ECO:0000313" key="1">
    <source>
        <dbReference type="EMBL" id="CAG8475548.1"/>
    </source>
</evidence>
<dbReference type="Proteomes" id="UP000789831">
    <property type="component" value="Unassembled WGS sequence"/>
</dbReference>
<comment type="caution">
    <text evidence="1">The sequence shown here is derived from an EMBL/GenBank/DDBJ whole genome shotgun (WGS) entry which is preliminary data.</text>
</comment>